<dbReference type="PATRIC" id="fig|1365250.3.peg.2304"/>
<dbReference type="PROSITE" id="PS51186">
    <property type="entry name" value="GNAT"/>
    <property type="match status" value="1"/>
</dbReference>
<keyword evidence="2" id="KW-0012">Acyltransferase</keyword>
<evidence type="ECO:0000256" key="2">
    <source>
        <dbReference type="ARBA" id="ARBA00023315"/>
    </source>
</evidence>
<evidence type="ECO:0000256" key="3">
    <source>
        <dbReference type="ARBA" id="ARBA00038502"/>
    </source>
</evidence>
<reference evidence="5 6" key="1">
    <citation type="submission" date="2013-07" db="EMBL/GenBank/DDBJ databases">
        <title>Comparative Genomic and Metabolomic Analysis of Twelve Strains of Pseudoalteromonas luteoviolacea.</title>
        <authorList>
            <person name="Vynne N.G."/>
            <person name="Mansson M."/>
            <person name="Gram L."/>
        </authorList>
    </citation>
    <scope>NUCLEOTIDE SEQUENCE [LARGE SCALE GENOMIC DNA]</scope>
    <source>
        <strain evidence="5 6">DSM 6061</strain>
    </source>
</reference>
<feature type="domain" description="N-acetyltransferase" evidence="4">
    <location>
        <begin position="28"/>
        <end position="179"/>
    </location>
</feature>
<keyword evidence="1" id="KW-0808">Transferase</keyword>
<protein>
    <recommendedName>
        <fullName evidence="4">N-acetyltransferase domain-containing protein</fullName>
    </recommendedName>
</protein>
<dbReference type="Proteomes" id="UP000076643">
    <property type="component" value="Unassembled WGS sequence"/>
</dbReference>
<dbReference type="GO" id="GO:0016747">
    <property type="term" value="F:acyltransferase activity, transferring groups other than amino-acyl groups"/>
    <property type="evidence" value="ECO:0007669"/>
    <property type="project" value="InterPro"/>
</dbReference>
<dbReference type="PANTHER" id="PTHR43792:SF8">
    <property type="entry name" value="[RIBOSOMAL PROTEIN US5]-ALANINE N-ACETYLTRANSFERASE"/>
    <property type="match status" value="1"/>
</dbReference>
<accession>A0A166WX92</accession>
<evidence type="ECO:0000313" key="6">
    <source>
        <dbReference type="Proteomes" id="UP000076643"/>
    </source>
</evidence>
<dbReference type="EMBL" id="AUYB01000101">
    <property type="protein sequence ID" value="KZN38775.1"/>
    <property type="molecule type" value="Genomic_DNA"/>
</dbReference>
<evidence type="ECO:0000313" key="5">
    <source>
        <dbReference type="EMBL" id="KZN38775.1"/>
    </source>
</evidence>
<dbReference type="GeneID" id="57363863"/>
<dbReference type="RefSeq" id="WP_063358541.1">
    <property type="nucleotide sequence ID" value="NZ_AQHB01000035.1"/>
</dbReference>
<dbReference type="InterPro" id="IPR051531">
    <property type="entry name" value="N-acetyltransferase"/>
</dbReference>
<dbReference type="InterPro" id="IPR000182">
    <property type="entry name" value="GNAT_dom"/>
</dbReference>
<keyword evidence="6" id="KW-1185">Reference proteome</keyword>
<dbReference type="AlphaFoldDB" id="A0A166WX92"/>
<comment type="similarity">
    <text evidence="3">Belongs to the acetyltransferase family. RimJ subfamily.</text>
</comment>
<gene>
    <name evidence="5" type="ORF">N475_15365</name>
</gene>
<sequence>MVITPSPLLQFAGAGVTDIAMRCNLWPLSISKLKAQDAKSIHQRMSLQTCQNLGIAQIKSVAQAKYFIAGSGATQQQRFAIRHNNLGLLGGMAYNRLSKSSVSDIAEISYWLAEPYRGRGVMKWALQSMLIRLKALGVSQVLAHVYAHNQASRGLLKRLGFTLCAGLSSDIVCYQAKLT</sequence>
<dbReference type="Gene3D" id="3.40.630.30">
    <property type="match status" value="1"/>
</dbReference>
<comment type="caution">
    <text evidence="5">The sequence shown here is derived from an EMBL/GenBank/DDBJ whole genome shotgun (WGS) entry which is preliminary data.</text>
</comment>
<evidence type="ECO:0000259" key="4">
    <source>
        <dbReference type="PROSITE" id="PS51186"/>
    </source>
</evidence>
<name>A0A166WX92_9GAMM</name>
<organism evidence="5 6">
    <name type="scientific">Pseudoalteromonas luteoviolacea DSM 6061</name>
    <dbReference type="NCBI Taxonomy" id="1365250"/>
    <lineage>
        <taxon>Bacteria</taxon>
        <taxon>Pseudomonadati</taxon>
        <taxon>Pseudomonadota</taxon>
        <taxon>Gammaproteobacteria</taxon>
        <taxon>Alteromonadales</taxon>
        <taxon>Pseudoalteromonadaceae</taxon>
        <taxon>Pseudoalteromonas</taxon>
    </lineage>
</organism>
<dbReference type="SUPFAM" id="SSF55729">
    <property type="entry name" value="Acyl-CoA N-acyltransferases (Nat)"/>
    <property type="match status" value="1"/>
</dbReference>
<dbReference type="InterPro" id="IPR016181">
    <property type="entry name" value="Acyl_CoA_acyltransferase"/>
</dbReference>
<dbReference type="PANTHER" id="PTHR43792">
    <property type="entry name" value="GNAT FAMILY, PUTATIVE (AFU_ORTHOLOGUE AFUA_3G00765)-RELATED-RELATED"/>
    <property type="match status" value="1"/>
</dbReference>
<evidence type="ECO:0000256" key="1">
    <source>
        <dbReference type="ARBA" id="ARBA00022679"/>
    </source>
</evidence>
<dbReference type="Pfam" id="PF13302">
    <property type="entry name" value="Acetyltransf_3"/>
    <property type="match status" value="1"/>
</dbReference>
<proteinExistence type="inferred from homology"/>